<evidence type="ECO:0000256" key="9">
    <source>
        <dbReference type="PIRSR" id="PIRSR602401-1"/>
    </source>
</evidence>
<name>A0A8A3PDJ3_9HELO</name>
<dbReference type="PRINTS" id="PR00463">
    <property type="entry name" value="EP450I"/>
</dbReference>
<dbReference type="PROSITE" id="PS00086">
    <property type="entry name" value="CYTOCHROME_P450"/>
    <property type="match status" value="1"/>
</dbReference>
<dbReference type="PRINTS" id="PR00385">
    <property type="entry name" value="P450"/>
</dbReference>
<keyword evidence="3 9" id="KW-0349">Heme</keyword>
<evidence type="ECO:0000256" key="5">
    <source>
        <dbReference type="ARBA" id="ARBA00023002"/>
    </source>
</evidence>
<evidence type="ECO:0000256" key="11">
    <source>
        <dbReference type="SAM" id="Phobius"/>
    </source>
</evidence>
<feature type="binding site" description="axial binding residue" evidence="9">
    <location>
        <position position="494"/>
    </location>
    <ligand>
        <name>heme</name>
        <dbReference type="ChEBI" id="CHEBI:30413"/>
    </ligand>
    <ligandPart>
        <name>Fe</name>
        <dbReference type="ChEBI" id="CHEBI:18248"/>
    </ligandPart>
</feature>
<keyword evidence="4 9" id="KW-0479">Metal-binding</keyword>
<dbReference type="PANTHER" id="PTHR24305:SF237">
    <property type="entry name" value="CYTOCHROME P450 MONOOXYGENASE ATNE-RELATED"/>
    <property type="match status" value="1"/>
</dbReference>
<evidence type="ECO:0000313" key="13">
    <source>
        <dbReference type="Proteomes" id="UP000672032"/>
    </source>
</evidence>
<evidence type="ECO:0000256" key="3">
    <source>
        <dbReference type="ARBA" id="ARBA00022617"/>
    </source>
</evidence>
<keyword evidence="7" id="KW-0843">Virulence</keyword>
<keyword evidence="8 10" id="KW-0503">Monooxygenase</keyword>
<feature type="transmembrane region" description="Helical" evidence="11">
    <location>
        <begin position="12"/>
        <end position="37"/>
    </location>
</feature>
<comment type="cofactor">
    <cofactor evidence="1 9">
        <name>heme</name>
        <dbReference type="ChEBI" id="CHEBI:30413"/>
    </cofactor>
</comment>
<dbReference type="CDD" id="cd11061">
    <property type="entry name" value="CYP67-like"/>
    <property type="match status" value="1"/>
</dbReference>
<dbReference type="InterPro" id="IPR036396">
    <property type="entry name" value="Cyt_P450_sf"/>
</dbReference>
<keyword evidence="11" id="KW-0472">Membrane</keyword>
<dbReference type="GO" id="GO:0020037">
    <property type="term" value="F:heme binding"/>
    <property type="evidence" value="ECO:0007669"/>
    <property type="project" value="InterPro"/>
</dbReference>
<dbReference type="GO" id="GO:0005506">
    <property type="term" value="F:iron ion binding"/>
    <property type="evidence" value="ECO:0007669"/>
    <property type="project" value="InterPro"/>
</dbReference>
<evidence type="ECO:0000256" key="2">
    <source>
        <dbReference type="ARBA" id="ARBA00010617"/>
    </source>
</evidence>
<accession>A0A8A3PDJ3</accession>
<evidence type="ECO:0000256" key="10">
    <source>
        <dbReference type="RuleBase" id="RU000461"/>
    </source>
</evidence>
<proteinExistence type="inferred from homology"/>
<evidence type="ECO:0000256" key="4">
    <source>
        <dbReference type="ARBA" id="ARBA00022723"/>
    </source>
</evidence>
<feature type="transmembrane region" description="Helical" evidence="11">
    <location>
        <begin position="49"/>
        <end position="68"/>
    </location>
</feature>
<dbReference type="PANTHER" id="PTHR24305">
    <property type="entry name" value="CYTOCHROME P450"/>
    <property type="match status" value="1"/>
</dbReference>
<keyword evidence="13" id="KW-1185">Reference proteome</keyword>
<sequence length="586" mass="66787">MSDNDQFKGQRFLGICLNLPIVLPMAGWVMIVFSYWITKGSLDLDRHTPMWLLAPTMIYWFVCYRVYLHPLSAYPGPRLASITDLYNVYHCLKGDRHLHEHHLHKIYGPVVRVGPNRLSFNSTISIHDIYGPAANTQKSDFYTVYHYFFKVPSLVTTIDKNAHASRRRLMAKALNAQAVQGLQNIIYRNCERFSEYLQRGKTEKVPGGEWTRAHDLSKATGHLQADMMGDMTFSRNWNMLRSEENHYIREIISQGSYAMNTLGYMRGMEKLGLYKLIPAFMMRDMNRFFALSKDQSDWRMSAKPNADHEDLFATLLRAQDPETGQKLSQEQLVSEAGLLIIAGMDTTASALTATIFYLLHYPAVYEILKREIRDTWKELEHIRVGKQLNDSKYLTACIDEALRLTPPLPGNIPREVMDGGAVIDGQFVPAGVTVGVSAYGVHHQDKYFDDPFVYRPGRWLEDEGENDGEMEGVKSSTGSLQSAFIPFGFGRTSCIGKYLAYQEMKVILARLIWAFDMRLSTQEGVGLGEGKAGMGRGRERKEEFQTWEQFTSWHEGPMVEFRLRSEDEIMEAGMDVQNIGVLGKGT</sequence>
<organism evidence="12 13">
    <name type="scientific">Monilinia vaccinii-corymbosi</name>
    <dbReference type="NCBI Taxonomy" id="61207"/>
    <lineage>
        <taxon>Eukaryota</taxon>
        <taxon>Fungi</taxon>
        <taxon>Dikarya</taxon>
        <taxon>Ascomycota</taxon>
        <taxon>Pezizomycotina</taxon>
        <taxon>Leotiomycetes</taxon>
        <taxon>Helotiales</taxon>
        <taxon>Sclerotiniaceae</taxon>
        <taxon>Monilinia</taxon>
    </lineage>
</organism>
<dbReference type="GO" id="GO:0004497">
    <property type="term" value="F:monooxygenase activity"/>
    <property type="evidence" value="ECO:0007669"/>
    <property type="project" value="UniProtKB-KW"/>
</dbReference>
<dbReference type="SUPFAM" id="SSF48264">
    <property type="entry name" value="Cytochrome P450"/>
    <property type="match status" value="1"/>
</dbReference>
<dbReference type="GO" id="GO:0016705">
    <property type="term" value="F:oxidoreductase activity, acting on paired donors, with incorporation or reduction of molecular oxygen"/>
    <property type="evidence" value="ECO:0007669"/>
    <property type="project" value="InterPro"/>
</dbReference>
<evidence type="ECO:0000256" key="1">
    <source>
        <dbReference type="ARBA" id="ARBA00001971"/>
    </source>
</evidence>
<dbReference type="Pfam" id="PF00067">
    <property type="entry name" value="p450"/>
    <property type="match status" value="1"/>
</dbReference>
<dbReference type="OrthoDB" id="1470350at2759"/>
<dbReference type="InterPro" id="IPR001128">
    <property type="entry name" value="Cyt_P450"/>
</dbReference>
<keyword evidence="6 9" id="KW-0408">Iron</keyword>
<dbReference type="AlphaFoldDB" id="A0A8A3PDJ3"/>
<dbReference type="InterPro" id="IPR050121">
    <property type="entry name" value="Cytochrome_P450_monoxygenase"/>
</dbReference>
<keyword evidence="5 10" id="KW-0560">Oxidoreductase</keyword>
<dbReference type="EMBL" id="CP063407">
    <property type="protein sequence ID" value="QSZ33155.1"/>
    <property type="molecule type" value="Genomic_DNA"/>
</dbReference>
<dbReference type="Gene3D" id="1.10.630.10">
    <property type="entry name" value="Cytochrome P450"/>
    <property type="match status" value="1"/>
</dbReference>
<comment type="similarity">
    <text evidence="2 10">Belongs to the cytochrome P450 family.</text>
</comment>
<protein>
    <submittedName>
        <fullName evidence="12">Uncharacterized protein</fullName>
    </submittedName>
</protein>
<reference evidence="12" key="1">
    <citation type="submission" date="2020-10" db="EMBL/GenBank/DDBJ databases">
        <title>Genome Sequence of Monilinia vaccinii-corymbosi Sheds Light on Mummy Berry Disease Infection of Blueberry and Mating Type.</title>
        <authorList>
            <person name="Yow A.G."/>
            <person name="Zhang Y."/>
            <person name="Bansal K."/>
            <person name="Eacker S.M."/>
            <person name="Sullivan S."/>
            <person name="Liachko I."/>
            <person name="Cubeta M.A."/>
            <person name="Rollins J.A."/>
            <person name="Ashrafi H."/>
        </authorList>
    </citation>
    <scope>NUCLEOTIDE SEQUENCE</scope>
    <source>
        <strain evidence="12">RL-1</strain>
    </source>
</reference>
<evidence type="ECO:0000256" key="6">
    <source>
        <dbReference type="ARBA" id="ARBA00023004"/>
    </source>
</evidence>
<dbReference type="InterPro" id="IPR002401">
    <property type="entry name" value="Cyt_P450_E_grp-I"/>
</dbReference>
<evidence type="ECO:0000313" key="12">
    <source>
        <dbReference type="EMBL" id="QSZ33155.1"/>
    </source>
</evidence>
<dbReference type="InterPro" id="IPR017972">
    <property type="entry name" value="Cyt_P450_CS"/>
</dbReference>
<keyword evidence="11" id="KW-1133">Transmembrane helix</keyword>
<dbReference type="Proteomes" id="UP000672032">
    <property type="component" value="Chromosome 3"/>
</dbReference>
<evidence type="ECO:0000256" key="7">
    <source>
        <dbReference type="ARBA" id="ARBA00023026"/>
    </source>
</evidence>
<keyword evidence="11" id="KW-0812">Transmembrane</keyword>
<gene>
    <name evidence="12" type="ORF">DSL72_002741</name>
</gene>
<evidence type="ECO:0000256" key="8">
    <source>
        <dbReference type="ARBA" id="ARBA00023033"/>
    </source>
</evidence>